<evidence type="ECO:0000259" key="8">
    <source>
        <dbReference type="PROSITE" id="PS50835"/>
    </source>
</evidence>
<dbReference type="GO" id="GO:0033691">
    <property type="term" value="F:sialic acid binding"/>
    <property type="evidence" value="ECO:0007669"/>
    <property type="project" value="TreeGrafter"/>
</dbReference>
<dbReference type="InterPro" id="IPR003599">
    <property type="entry name" value="Ig_sub"/>
</dbReference>
<dbReference type="PANTHER" id="PTHR12035">
    <property type="entry name" value="SIALIC ACID BINDING IMMUNOGLOBULIN-LIKE LECTIN"/>
    <property type="match status" value="1"/>
</dbReference>
<dbReference type="PANTHER" id="PTHR12035:SF125">
    <property type="entry name" value="SIALIC ACID-BINDING IG-LIKE LECTIN 5"/>
    <property type="match status" value="1"/>
</dbReference>
<protein>
    <recommendedName>
        <fullName evidence="8">Ig-like domain-containing protein</fullName>
    </recommendedName>
</protein>
<dbReference type="Proteomes" id="UP000472272">
    <property type="component" value="Chromosome 8"/>
</dbReference>
<dbReference type="Pfam" id="PF13927">
    <property type="entry name" value="Ig_3"/>
    <property type="match status" value="1"/>
</dbReference>
<dbReference type="PROSITE" id="PS50835">
    <property type="entry name" value="IG_LIKE"/>
    <property type="match status" value="2"/>
</dbReference>
<evidence type="ECO:0000256" key="4">
    <source>
        <dbReference type="ARBA" id="ARBA00022889"/>
    </source>
</evidence>
<evidence type="ECO:0000256" key="3">
    <source>
        <dbReference type="ARBA" id="ARBA00022734"/>
    </source>
</evidence>
<keyword evidence="5" id="KW-1133">Transmembrane helix</keyword>
<dbReference type="OMA" id="SITCEMP"/>
<dbReference type="GO" id="GO:0007155">
    <property type="term" value="P:cell adhesion"/>
    <property type="evidence" value="ECO:0007669"/>
    <property type="project" value="UniProtKB-KW"/>
</dbReference>
<keyword evidence="3" id="KW-0430">Lectin</keyword>
<organism evidence="9 10">
    <name type="scientific">Podarcis muralis</name>
    <name type="common">Wall lizard</name>
    <name type="synonym">Lacerta muralis</name>
    <dbReference type="NCBI Taxonomy" id="64176"/>
    <lineage>
        <taxon>Eukaryota</taxon>
        <taxon>Metazoa</taxon>
        <taxon>Chordata</taxon>
        <taxon>Craniata</taxon>
        <taxon>Vertebrata</taxon>
        <taxon>Euteleostomi</taxon>
        <taxon>Lepidosauria</taxon>
        <taxon>Squamata</taxon>
        <taxon>Bifurcata</taxon>
        <taxon>Unidentata</taxon>
        <taxon>Episquamata</taxon>
        <taxon>Laterata</taxon>
        <taxon>Lacertibaenia</taxon>
        <taxon>Lacertidae</taxon>
        <taxon>Podarcis</taxon>
    </lineage>
</organism>
<sequence length="471" mass="52999">LKPLLLLLQEVQEGFCVVIPCKFTYPASTDTSGVELHGYWYTVGSRTYNDAMATNDENKYIDRFAQNRFLLSGDLEQGDCSLTIKNARKSSDERAYYFRIQKGTIRFSYSDLPTLVKVAEKPEIQIPGKLRAGHPVNISCTTPGNCSSQVDLTWGGVSVVNTSSTTSELTNEIKVYGTFIPSSADHGENLICNASYNQGTQPVQTEERIQLDVSCDPNQHDQWRNGQRNFTGASHIEVQEGDSITLFCRIKSNPSANATWVTKSQKTTGWQSSRTNILKILNVKLADKRGYKCRGWHKILTLIILFHPFPDSPRPCEQNNSRCWRDGNGFQCNCSICSYPAPRIQWQVNGKNLEGNYTDETMKVTYWNKTEEATSTLYLTEDLDGEQHIVCLGTNPGGQIPLKFFVASSGKSLGCRSIAATLRVAIFQKVKTRTPRKPLKSWSYGSLGTLTNYIQDCQVMLRLNPNFWRKK</sequence>
<evidence type="ECO:0000313" key="10">
    <source>
        <dbReference type="Proteomes" id="UP000472272"/>
    </source>
</evidence>
<evidence type="ECO:0000256" key="5">
    <source>
        <dbReference type="ARBA" id="ARBA00022989"/>
    </source>
</evidence>
<evidence type="ECO:0000256" key="2">
    <source>
        <dbReference type="ARBA" id="ARBA00022692"/>
    </source>
</evidence>
<reference evidence="9 10" key="1">
    <citation type="journal article" date="2019" name="Proc. Natl. Acad. Sci. U.S.A.">
        <title>Regulatory changes in pterin and carotenoid genes underlie balanced color polymorphisms in the wall lizard.</title>
        <authorList>
            <person name="Andrade P."/>
            <person name="Pinho C."/>
            <person name="Perez I de Lanuza G."/>
            <person name="Afonso S."/>
            <person name="Brejcha J."/>
            <person name="Rubin C.J."/>
            <person name="Wallerman O."/>
            <person name="Pereira P."/>
            <person name="Sabatino S.J."/>
            <person name="Bellati A."/>
            <person name="Pellitteri-Rosa D."/>
            <person name="Bosakova Z."/>
            <person name="Bunikis I."/>
            <person name="Carretero M.A."/>
            <person name="Feiner N."/>
            <person name="Marsik P."/>
            <person name="Pauperio F."/>
            <person name="Salvi D."/>
            <person name="Soler L."/>
            <person name="While G.M."/>
            <person name="Uller T."/>
            <person name="Font E."/>
            <person name="Andersson L."/>
            <person name="Carneiro M."/>
        </authorList>
    </citation>
    <scope>NUCLEOTIDE SEQUENCE</scope>
</reference>
<reference evidence="9" key="3">
    <citation type="submission" date="2025-09" db="UniProtKB">
        <authorList>
            <consortium name="Ensembl"/>
        </authorList>
    </citation>
    <scope>IDENTIFICATION</scope>
</reference>
<keyword evidence="10" id="KW-1185">Reference proteome</keyword>
<dbReference type="Ensembl" id="ENSPMRT00000012228.1">
    <property type="protein sequence ID" value="ENSPMRP00000011448.1"/>
    <property type="gene ID" value="ENSPMRG00000007666.1"/>
</dbReference>
<evidence type="ECO:0000256" key="1">
    <source>
        <dbReference type="ARBA" id="ARBA00004167"/>
    </source>
</evidence>
<comment type="subcellular location">
    <subcellularLocation>
        <location evidence="1">Membrane</location>
        <topology evidence="1">Single-pass membrane protein</topology>
    </subcellularLocation>
</comment>
<evidence type="ECO:0000256" key="6">
    <source>
        <dbReference type="ARBA" id="ARBA00023136"/>
    </source>
</evidence>
<name>A0A670IHR3_PODMU</name>
<accession>A0A670IHR3</accession>
<dbReference type="GeneTree" id="ENSGT01150000286907"/>
<dbReference type="Gene3D" id="2.60.40.10">
    <property type="entry name" value="Immunoglobulins"/>
    <property type="match status" value="4"/>
</dbReference>
<reference evidence="9" key="2">
    <citation type="submission" date="2025-08" db="UniProtKB">
        <authorList>
            <consortium name="Ensembl"/>
        </authorList>
    </citation>
    <scope>IDENTIFICATION</scope>
</reference>
<keyword evidence="6" id="KW-0472">Membrane</keyword>
<dbReference type="InterPro" id="IPR036179">
    <property type="entry name" value="Ig-like_dom_sf"/>
</dbReference>
<evidence type="ECO:0000256" key="7">
    <source>
        <dbReference type="ARBA" id="ARBA00038361"/>
    </source>
</evidence>
<dbReference type="GO" id="GO:0005886">
    <property type="term" value="C:plasma membrane"/>
    <property type="evidence" value="ECO:0007669"/>
    <property type="project" value="TreeGrafter"/>
</dbReference>
<dbReference type="InterPro" id="IPR051036">
    <property type="entry name" value="SIGLEC"/>
</dbReference>
<proteinExistence type="inferred from homology"/>
<comment type="similarity">
    <text evidence="7">Belongs to the immunoglobulin superfamily. SIGLEC (sialic acid binding Ig-like lectin) family.</text>
</comment>
<dbReference type="GO" id="GO:0030246">
    <property type="term" value="F:carbohydrate binding"/>
    <property type="evidence" value="ECO:0007669"/>
    <property type="project" value="UniProtKB-KW"/>
</dbReference>
<keyword evidence="4" id="KW-0130">Cell adhesion</keyword>
<feature type="domain" description="Ig-like" evidence="8">
    <location>
        <begin position="113"/>
        <end position="210"/>
    </location>
</feature>
<dbReference type="SMART" id="SM00409">
    <property type="entry name" value="IG"/>
    <property type="match status" value="3"/>
</dbReference>
<feature type="domain" description="Ig-like" evidence="8">
    <location>
        <begin position="217"/>
        <end position="294"/>
    </location>
</feature>
<keyword evidence="2" id="KW-0812">Transmembrane</keyword>
<evidence type="ECO:0000313" key="9">
    <source>
        <dbReference type="Ensembl" id="ENSPMRP00000011448.1"/>
    </source>
</evidence>
<dbReference type="AlphaFoldDB" id="A0A670IHR3"/>
<dbReference type="InterPro" id="IPR013783">
    <property type="entry name" value="Ig-like_fold"/>
</dbReference>
<dbReference type="InterPro" id="IPR007110">
    <property type="entry name" value="Ig-like_dom"/>
</dbReference>
<dbReference type="SUPFAM" id="SSF48726">
    <property type="entry name" value="Immunoglobulin"/>
    <property type="match status" value="4"/>
</dbReference>